<gene>
    <name evidence="1" type="ORF">H6G95_19395</name>
</gene>
<dbReference type="Proteomes" id="UP000604661">
    <property type="component" value="Unassembled WGS sequence"/>
</dbReference>
<sequence>MAEGKISNSCTDAINRVSPNSCTDAINRVSTKLWPQRRVLRPTQVQEICVFICLKEPP</sequence>
<protein>
    <submittedName>
        <fullName evidence="1">Uncharacterized protein</fullName>
    </submittedName>
</protein>
<name>A0ABR8EXT9_NOSLI</name>
<organism evidence="1 2">
    <name type="scientific">Nostoc linckia FACHB-391</name>
    <dbReference type="NCBI Taxonomy" id="2692906"/>
    <lineage>
        <taxon>Bacteria</taxon>
        <taxon>Bacillati</taxon>
        <taxon>Cyanobacteriota</taxon>
        <taxon>Cyanophyceae</taxon>
        <taxon>Nostocales</taxon>
        <taxon>Nostocaceae</taxon>
        <taxon>Nostoc</taxon>
    </lineage>
</organism>
<evidence type="ECO:0000313" key="1">
    <source>
        <dbReference type="EMBL" id="MBD2562738.1"/>
    </source>
</evidence>
<comment type="caution">
    <text evidence="1">The sequence shown here is derived from an EMBL/GenBank/DDBJ whole genome shotgun (WGS) entry which is preliminary data.</text>
</comment>
<accession>A0ABR8EXT9</accession>
<dbReference type="EMBL" id="JACJTE010000021">
    <property type="protein sequence ID" value="MBD2562738.1"/>
    <property type="molecule type" value="Genomic_DNA"/>
</dbReference>
<keyword evidence="2" id="KW-1185">Reference proteome</keyword>
<evidence type="ECO:0000313" key="2">
    <source>
        <dbReference type="Proteomes" id="UP000604661"/>
    </source>
</evidence>
<reference evidence="1 2" key="1">
    <citation type="journal article" date="2020" name="ISME J.">
        <title>Comparative genomics reveals insights into cyanobacterial evolution and habitat adaptation.</title>
        <authorList>
            <person name="Chen M.Y."/>
            <person name="Teng W.K."/>
            <person name="Zhao L."/>
            <person name="Hu C.X."/>
            <person name="Zhou Y.K."/>
            <person name="Han B.P."/>
            <person name="Song L.R."/>
            <person name="Shu W.S."/>
        </authorList>
    </citation>
    <scope>NUCLEOTIDE SEQUENCE [LARGE SCALE GENOMIC DNA]</scope>
    <source>
        <strain evidence="1 2">FACHB-391</strain>
    </source>
</reference>
<proteinExistence type="predicted"/>
<dbReference type="RefSeq" id="WP_190895277.1">
    <property type="nucleotide sequence ID" value="NZ_JACJTE010000021.1"/>
</dbReference>